<reference evidence="2" key="2">
    <citation type="submission" date="2020-09" db="EMBL/GenBank/DDBJ databases">
        <authorList>
            <person name="Sun Q."/>
            <person name="Kim S."/>
        </authorList>
    </citation>
    <scope>NUCLEOTIDE SEQUENCE</scope>
    <source>
        <strain evidence="2">KCTC 42097</strain>
    </source>
</reference>
<reference evidence="2" key="1">
    <citation type="journal article" date="2014" name="Int. J. Syst. Evol. Microbiol.">
        <title>Complete genome sequence of Corynebacterium casei LMG S-19264T (=DSM 44701T), isolated from a smear-ripened cheese.</title>
        <authorList>
            <consortium name="US DOE Joint Genome Institute (JGI-PGF)"/>
            <person name="Walter F."/>
            <person name="Albersmeier A."/>
            <person name="Kalinowski J."/>
            <person name="Ruckert C."/>
        </authorList>
    </citation>
    <scope>NUCLEOTIDE SEQUENCE</scope>
    <source>
        <strain evidence="2">KCTC 42097</strain>
    </source>
</reference>
<proteinExistence type="predicted"/>
<evidence type="ECO:0000313" key="3">
    <source>
        <dbReference type="Proteomes" id="UP000641137"/>
    </source>
</evidence>
<protein>
    <submittedName>
        <fullName evidence="2">Uncharacterized protein</fullName>
    </submittedName>
</protein>
<dbReference type="Proteomes" id="UP000641137">
    <property type="component" value="Unassembled WGS sequence"/>
</dbReference>
<comment type="caution">
    <text evidence="2">The sequence shown here is derived from an EMBL/GenBank/DDBJ whole genome shotgun (WGS) entry which is preliminary data.</text>
</comment>
<accession>A0A8J3DJK9</accession>
<name>A0A8J3DJK9_9HYPH</name>
<evidence type="ECO:0000256" key="1">
    <source>
        <dbReference type="SAM" id="Phobius"/>
    </source>
</evidence>
<dbReference type="EMBL" id="BMZO01000001">
    <property type="protein sequence ID" value="GHC61761.1"/>
    <property type="molecule type" value="Genomic_DNA"/>
</dbReference>
<gene>
    <name evidence="2" type="ORF">GCM10010136_02510</name>
</gene>
<keyword evidence="3" id="KW-1185">Reference proteome</keyword>
<dbReference type="AlphaFoldDB" id="A0A8J3DJK9"/>
<keyword evidence="1" id="KW-1133">Transmembrane helix</keyword>
<sequence length="77" mass="8839">MSRAYTVREIDDLRNACRNKFIWGFYSGAIVAGISRSYKESEMIRSSEELVRTHMLAGHTATDLLASEPTRRVWSDQ</sequence>
<keyword evidence="1" id="KW-0812">Transmembrane</keyword>
<feature type="transmembrane region" description="Helical" evidence="1">
    <location>
        <begin position="21"/>
        <end position="38"/>
    </location>
</feature>
<organism evidence="2 3">
    <name type="scientific">Limoniibacter endophyticus</name>
    <dbReference type="NCBI Taxonomy" id="1565040"/>
    <lineage>
        <taxon>Bacteria</taxon>
        <taxon>Pseudomonadati</taxon>
        <taxon>Pseudomonadota</taxon>
        <taxon>Alphaproteobacteria</taxon>
        <taxon>Hyphomicrobiales</taxon>
        <taxon>Bartonellaceae</taxon>
        <taxon>Limoniibacter</taxon>
    </lineage>
</organism>
<keyword evidence="1" id="KW-0472">Membrane</keyword>
<evidence type="ECO:0000313" key="2">
    <source>
        <dbReference type="EMBL" id="GHC61761.1"/>
    </source>
</evidence>